<proteinExistence type="predicted"/>
<accession>Q7MTI8</accession>
<dbReference type="EMBL" id="AE015924">
    <property type="protein sequence ID" value="AAQ66944.1"/>
    <property type="molecule type" value="Genomic_DNA"/>
</dbReference>
<dbReference type="Proteomes" id="UP000000588">
    <property type="component" value="Chromosome"/>
</dbReference>
<dbReference type="KEGG" id="pgi:PG_1968"/>
<evidence type="ECO:0000313" key="2">
    <source>
        <dbReference type="Proteomes" id="UP000000588"/>
    </source>
</evidence>
<protein>
    <submittedName>
        <fullName evidence="1">Uncharacterized protein</fullName>
    </submittedName>
</protein>
<dbReference type="EnsemblBacteria" id="AAQ66944">
    <property type="protein sequence ID" value="AAQ66944"/>
    <property type="gene ID" value="PG_1968"/>
</dbReference>
<name>Q7MTI8_PORGI</name>
<dbReference type="AlphaFoldDB" id="Q7MTI8"/>
<dbReference type="HOGENOM" id="CLU_3375203_0_0_10"/>
<sequence>MSLPLYFVVLIAGFNDKEGVPKDYFDTPPMIDHL</sequence>
<reference evidence="1 2" key="1">
    <citation type="journal article" date="2003" name="J. Bacteriol.">
        <title>Complete genome sequence of the oral pathogenic bacterium Porphyromonas gingivalis strain W83.</title>
        <authorList>
            <person name="Nelson K."/>
            <person name="Fleishmann R."/>
            <person name="DeBoy R."/>
            <person name="Paulsen I."/>
            <person name="Fouts D."/>
            <person name="Eisen J."/>
            <person name="Daugherty S."/>
            <person name="Dodson R."/>
            <person name="Durkin A."/>
            <person name="Gwinn M."/>
            <person name="Haft D."/>
            <person name="Kolonay J."/>
            <person name="Nelson W."/>
            <person name="White O."/>
            <person name="Mason T."/>
            <person name="Tallon L."/>
            <person name="Gray J."/>
            <person name="Granger D."/>
            <person name="Tettelin H."/>
            <person name="Dong H."/>
            <person name="Galvin J."/>
            <person name="Duncan M."/>
            <person name="Dewhirst F."/>
            <person name="Fraser C."/>
        </authorList>
    </citation>
    <scope>NUCLEOTIDE SEQUENCE [LARGE SCALE GENOMIC DNA]</scope>
    <source>
        <strain evidence="2">ATCC BAA-308 / W83</strain>
    </source>
</reference>
<keyword evidence="2" id="KW-1185">Reference proteome</keyword>
<evidence type="ECO:0000313" key="1">
    <source>
        <dbReference type="EMBL" id="AAQ66944.1"/>
    </source>
</evidence>
<organism evidence="1 2">
    <name type="scientific">Porphyromonas gingivalis (strain ATCC BAA-308 / W83)</name>
    <dbReference type="NCBI Taxonomy" id="242619"/>
    <lineage>
        <taxon>Bacteria</taxon>
        <taxon>Pseudomonadati</taxon>
        <taxon>Bacteroidota</taxon>
        <taxon>Bacteroidia</taxon>
        <taxon>Bacteroidales</taxon>
        <taxon>Porphyromonadaceae</taxon>
        <taxon>Porphyromonas</taxon>
    </lineage>
</organism>
<gene>
    <name evidence="1" type="ordered locus">PG_1968</name>
</gene>
<dbReference type="STRING" id="242619.PG_1968"/>